<dbReference type="InterPro" id="IPR048015">
    <property type="entry name" value="NTP-PPase_MazG-like_N"/>
</dbReference>
<dbReference type="OrthoDB" id="9808939at2"/>
<keyword evidence="2" id="KW-0489">Methyltransferase</keyword>
<accession>A0A1M7Y3X7</accession>
<dbReference type="GO" id="GO:0006950">
    <property type="term" value="P:response to stress"/>
    <property type="evidence" value="ECO:0007669"/>
    <property type="project" value="UniProtKB-ARBA"/>
</dbReference>
<dbReference type="GO" id="GO:0047429">
    <property type="term" value="F:nucleoside triphosphate diphosphatase activity"/>
    <property type="evidence" value="ECO:0007669"/>
    <property type="project" value="TreeGrafter"/>
</dbReference>
<dbReference type="PANTHER" id="PTHR30522:SF0">
    <property type="entry name" value="NUCLEOSIDE TRIPHOSPHATE PYROPHOSPHOHYDROLASE"/>
    <property type="match status" value="1"/>
</dbReference>
<sequence length="131" mass="15311">MYHHKSHFFRLIETVKTLRGEGGCPWDKRQTTVSLVKYLQSEFDELLAAINNDDNANLCEELGDLLFIIILISEINSEENTFSIENVLEGITEKLIRRHPHVFGDKQDLDEEALRRQWQEIKAMEKAKKLI</sequence>
<name>A0A1M7Y3X7_9BACT</name>
<dbReference type="GO" id="GO:0046076">
    <property type="term" value="P:dTTP catabolic process"/>
    <property type="evidence" value="ECO:0007669"/>
    <property type="project" value="TreeGrafter"/>
</dbReference>
<keyword evidence="2" id="KW-0808">Transferase</keyword>
<dbReference type="InterPro" id="IPR004518">
    <property type="entry name" value="MazG-like_dom"/>
</dbReference>
<dbReference type="CDD" id="cd11528">
    <property type="entry name" value="NTP-PPase_MazG_Nterm"/>
    <property type="match status" value="1"/>
</dbReference>
<dbReference type="GO" id="GO:0006203">
    <property type="term" value="P:dGTP catabolic process"/>
    <property type="evidence" value="ECO:0007669"/>
    <property type="project" value="TreeGrafter"/>
</dbReference>
<evidence type="ECO:0000313" key="3">
    <source>
        <dbReference type="Proteomes" id="UP000184603"/>
    </source>
</evidence>
<protein>
    <submittedName>
        <fullName evidence="2">Tetrapyrrole methylase family protein / MazG family protein</fullName>
    </submittedName>
</protein>
<reference evidence="2 3" key="1">
    <citation type="submission" date="2016-12" db="EMBL/GenBank/DDBJ databases">
        <authorList>
            <person name="Song W.-J."/>
            <person name="Kurnit D.M."/>
        </authorList>
    </citation>
    <scope>NUCLEOTIDE SEQUENCE [LARGE SCALE GENOMIC DNA]</scope>
    <source>
        <strain evidence="2 3">DSM 18488</strain>
    </source>
</reference>
<feature type="domain" description="NTP pyrophosphohydrolase MazG-like" evidence="1">
    <location>
        <begin position="30"/>
        <end position="103"/>
    </location>
</feature>
<dbReference type="GO" id="GO:0046052">
    <property type="term" value="P:UTP catabolic process"/>
    <property type="evidence" value="ECO:0007669"/>
    <property type="project" value="TreeGrafter"/>
</dbReference>
<keyword evidence="3" id="KW-1185">Reference proteome</keyword>
<dbReference type="GO" id="GO:0046047">
    <property type="term" value="P:TTP catabolic process"/>
    <property type="evidence" value="ECO:0007669"/>
    <property type="project" value="TreeGrafter"/>
</dbReference>
<dbReference type="EMBL" id="FRFE01000006">
    <property type="protein sequence ID" value="SHO46938.1"/>
    <property type="molecule type" value="Genomic_DNA"/>
</dbReference>
<dbReference type="GO" id="GO:0008168">
    <property type="term" value="F:methyltransferase activity"/>
    <property type="evidence" value="ECO:0007669"/>
    <property type="project" value="UniProtKB-KW"/>
</dbReference>
<dbReference type="GO" id="GO:0046081">
    <property type="term" value="P:dUTP catabolic process"/>
    <property type="evidence" value="ECO:0007669"/>
    <property type="project" value="TreeGrafter"/>
</dbReference>
<dbReference type="STRING" id="1121416.SAMN02745220_01702"/>
<dbReference type="RefSeq" id="WP_073613013.1">
    <property type="nucleotide sequence ID" value="NZ_FRFE01000006.1"/>
</dbReference>
<organism evidence="2 3">
    <name type="scientific">Desulfopila aestuarii DSM 18488</name>
    <dbReference type="NCBI Taxonomy" id="1121416"/>
    <lineage>
        <taxon>Bacteria</taxon>
        <taxon>Pseudomonadati</taxon>
        <taxon>Thermodesulfobacteriota</taxon>
        <taxon>Desulfobulbia</taxon>
        <taxon>Desulfobulbales</taxon>
        <taxon>Desulfocapsaceae</taxon>
        <taxon>Desulfopila</taxon>
    </lineage>
</organism>
<dbReference type="FunFam" id="1.10.287.1080:FF:000001">
    <property type="entry name" value="Nucleoside triphosphate pyrophosphohydrolase"/>
    <property type="match status" value="1"/>
</dbReference>
<dbReference type="Gene3D" id="1.10.287.1080">
    <property type="entry name" value="MazG-like"/>
    <property type="match status" value="1"/>
</dbReference>
<dbReference type="GO" id="GO:0032259">
    <property type="term" value="P:methylation"/>
    <property type="evidence" value="ECO:0007669"/>
    <property type="project" value="UniProtKB-KW"/>
</dbReference>
<evidence type="ECO:0000313" key="2">
    <source>
        <dbReference type="EMBL" id="SHO46938.1"/>
    </source>
</evidence>
<dbReference type="Pfam" id="PF03819">
    <property type="entry name" value="MazG"/>
    <property type="match status" value="1"/>
</dbReference>
<evidence type="ECO:0000259" key="1">
    <source>
        <dbReference type="Pfam" id="PF03819"/>
    </source>
</evidence>
<dbReference type="SUPFAM" id="SSF101386">
    <property type="entry name" value="all-alpha NTP pyrophosphatases"/>
    <property type="match status" value="1"/>
</dbReference>
<dbReference type="InterPro" id="IPR011551">
    <property type="entry name" value="NTP_PyrPHydrolase_MazG"/>
</dbReference>
<gene>
    <name evidence="2" type="ORF">SAMN02745220_01702</name>
</gene>
<dbReference type="PANTHER" id="PTHR30522">
    <property type="entry name" value="NUCLEOSIDE TRIPHOSPHATE PYROPHOSPHOHYDROLASE"/>
    <property type="match status" value="1"/>
</dbReference>
<dbReference type="GO" id="GO:0046061">
    <property type="term" value="P:dATP catabolic process"/>
    <property type="evidence" value="ECO:0007669"/>
    <property type="project" value="TreeGrafter"/>
</dbReference>
<dbReference type="AlphaFoldDB" id="A0A1M7Y3X7"/>
<proteinExistence type="predicted"/>
<dbReference type="Proteomes" id="UP000184603">
    <property type="component" value="Unassembled WGS sequence"/>
</dbReference>